<dbReference type="Proteomes" id="UP000275385">
    <property type="component" value="Unassembled WGS sequence"/>
</dbReference>
<evidence type="ECO:0000256" key="8">
    <source>
        <dbReference type="RuleBase" id="RU367076"/>
    </source>
</evidence>
<feature type="domain" description="RNA polymerase III subunit RPC82-related helix-turn-helix" evidence="11">
    <location>
        <begin position="9"/>
        <end position="69"/>
    </location>
</feature>
<dbReference type="PANTHER" id="PTHR12949">
    <property type="entry name" value="RNA POLYMERASE III DNA DIRECTED -RELATED"/>
    <property type="match status" value="1"/>
</dbReference>
<dbReference type="Pfam" id="PF05645">
    <property type="entry name" value="RNA_pol_Rpc82"/>
    <property type="match status" value="1"/>
</dbReference>
<evidence type="ECO:0000256" key="7">
    <source>
        <dbReference type="ARBA" id="ARBA00025127"/>
    </source>
</evidence>
<name>A0A420Y7V7_9PEZI</name>
<dbReference type="InterPro" id="IPR008806">
    <property type="entry name" value="RNA_pol_III_Rpc82_C"/>
</dbReference>
<keyword evidence="14" id="KW-1185">Reference proteome</keyword>
<evidence type="ECO:0000259" key="12">
    <source>
        <dbReference type="Pfam" id="PF22536"/>
    </source>
</evidence>
<keyword evidence="5 8" id="KW-0804">Transcription</keyword>
<dbReference type="Pfam" id="PF08221">
    <property type="entry name" value="HTH_9"/>
    <property type="match status" value="1"/>
</dbReference>
<dbReference type="Gene3D" id="1.10.10.10">
    <property type="entry name" value="Winged helix-like DNA-binding domain superfamily/Winged helix DNA-binding domain"/>
    <property type="match status" value="2"/>
</dbReference>
<dbReference type="InterPro" id="IPR036388">
    <property type="entry name" value="WH-like_DNA-bd_sf"/>
</dbReference>
<dbReference type="AlphaFoldDB" id="A0A420Y7V7"/>
<dbReference type="Pfam" id="PF22536">
    <property type="entry name" value="WHD_POLR3C"/>
    <property type="match status" value="1"/>
</dbReference>
<comment type="subunit">
    <text evidence="3 8">Component of the RNA polymerase III (Pol III) complex consisting of 17 subunits.</text>
</comment>
<reference evidence="13 14" key="1">
    <citation type="submission" date="2018-08" db="EMBL/GenBank/DDBJ databases">
        <title>Draft genome of the lignicolous fungus Coniochaeta pulveracea.</title>
        <authorList>
            <person name="Borstlap C.J."/>
            <person name="De Witt R.N."/>
            <person name="Botha A."/>
            <person name="Volschenk H."/>
        </authorList>
    </citation>
    <scope>NUCLEOTIDE SEQUENCE [LARGE SCALE GENOMIC DNA]</scope>
    <source>
        <strain evidence="13 14">CAB683</strain>
    </source>
</reference>
<evidence type="ECO:0000256" key="6">
    <source>
        <dbReference type="ARBA" id="ARBA00023242"/>
    </source>
</evidence>
<evidence type="ECO:0000313" key="14">
    <source>
        <dbReference type="Proteomes" id="UP000275385"/>
    </source>
</evidence>
<comment type="caution">
    <text evidence="13">The sequence shown here is derived from an EMBL/GenBank/DDBJ whole genome shotgun (WGS) entry which is preliminary data.</text>
</comment>
<gene>
    <name evidence="13" type="primary">RPC82</name>
    <name evidence="13" type="ORF">DL546_005885</name>
</gene>
<accession>A0A420Y7V7</accession>
<comment type="similarity">
    <text evidence="2 8">Belongs to the RNA polymerase beta chain family.</text>
</comment>
<dbReference type="GO" id="GO:0006351">
    <property type="term" value="P:DNA-templated transcription"/>
    <property type="evidence" value="ECO:0007669"/>
    <property type="project" value="InterPro"/>
</dbReference>
<dbReference type="OrthoDB" id="272392at2759"/>
<evidence type="ECO:0000256" key="1">
    <source>
        <dbReference type="ARBA" id="ARBA00004123"/>
    </source>
</evidence>
<dbReference type="InterPro" id="IPR039748">
    <property type="entry name" value="RPC3"/>
</dbReference>
<feature type="region of interest" description="Disordered" evidence="9">
    <location>
        <begin position="383"/>
        <end position="432"/>
    </location>
</feature>
<protein>
    <recommendedName>
        <fullName evidence="8">DNA-directed RNA polymerase III subunit RPC3</fullName>
        <shortName evidence="8">RNA polymerase III subunit C3</shortName>
    </recommendedName>
</protein>
<evidence type="ECO:0000313" key="13">
    <source>
        <dbReference type="EMBL" id="RKU43984.1"/>
    </source>
</evidence>
<dbReference type="GO" id="GO:0003697">
    <property type="term" value="F:single-stranded DNA binding"/>
    <property type="evidence" value="ECO:0007669"/>
    <property type="project" value="UniProtKB-UniRule"/>
</dbReference>
<keyword evidence="6 8" id="KW-0539">Nucleus</keyword>
<evidence type="ECO:0000256" key="9">
    <source>
        <dbReference type="SAM" id="MobiDB-lite"/>
    </source>
</evidence>
<evidence type="ECO:0000256" key="4">
    <source>
        <dbReference type="ARBA" id="ARBA00022478"/>
    </source>
</evidence>
<evidence type="ECO:0000259" key="11">
    <source>
        <dbReference type="Pfam" id="PF08221"/>
    </source>
</evidence>
<feature type="domain" description="DNA-directed RNA polymerase III subunit RPC3 winged-helix" evidence="12">
    <location>
        <begin position="489"/>
        <end position="563"/>
    </location>
</feature>
<keyword evidence="4 8" id="KW-0240">DNA-directed RNA polymerase</keyword>
<feature type="domain" description="RNA polymerase III Rpc82 C -terminal" evidence="10">
    <location>
        <begin position="172"/>
        <end position="483"/>
    </location>
</feature>
<feature type="compositionally biased region" description="Acidic residues" evidence="9">
    <location>
        <begin position="401"/>
        <end position="413"/>
    </location>
</feature>
<dbReference type="InterPro" id="IPR055207">
    <property type="entry name" value="POLR3C_WHD"/>
</dbReference>
<comment type="function">
    <text evidence="7 8">DNA-dependent RNA polymerase catalyzes the transcription of DNA into RNA using the four ribonucleoside triphosphates as substrates. Specific core component of RNA polymerase III which synthesizes small RNAs, such as 5S rRNA and tRNAs.</text>
</comment>
<organism evidence="13 14">
    <name type="scientific">Coniochaeta pulveracea</name>
    <dbReference type="NCBI Taxonomy" id="177199"/>
    <lineage>
        <taxon>Eukaryota</taxon>
        <taxon>Fungi</taxon>
        <taxon>Dikarya</taxon>
        <taxon>Ascomycota</taxon>
        <taxon>Pezizomycotina</taxon>
        <taxon>Sordariomycetes</taxon>
        <taxon>Sordariomycetidae</taxon>
        <taxon>Coniochaetales</taxon>
        <taxon>Coniochaetaceae</taxon>
        <taxon>Coniochaeta</taxon>
    </lineage>
</organism>
<evidence type="ECO:0000256" key="3">
    <source>
        <dbReference type="ARBA" id="ARBA00011206"/>
    </source>
</evidence>
<evidence type="ECO:0000259" key="10">
    <source>
        <dbReference type="Pfam" id="PF05645"/>
    </source>
</evidence>
<sequence>MNVTKSLAELCPLLIDEIYGELPSRIYSTLITRGRSTLSQLRHYTALTERQLRHGLAVLIQQNLLYFHTDSDTRTTTYEANSRPAYNLVRTGKILEMIETSYGPAVKDVMQSLFILGQTRIEDLKAAYKVRIRQQDEVAGATEDDIMFDGAEVAPAANKPTLPVPSIAKLNNILCRLVETGLVEVVHVQTFASPEDIFSDVSDRVMRNKFPGGVKGAKGKLEFDEAVAMELRKIRRESTTLKRKLEESGSAAKRRKLLNGAGVNSEHEPEGDPVLDPRQVIRVNYDKCVVELRNRRLVDFAADRIGTHISYVYGTVLKLLSKHIPRCHDDPLMDVGEMRDEDTRPRVVTTNEILNSLPTAVDVSQGVAKVSKNRIDIYSATAVRPNPPATDPVSAILNGNNEEDGGSDDDSDYEGPNGHPAADDSAAVDGDGGVRFAETTHKENRVDMLRQHLYLLAESELNFIRHCGEEQWTVDFKPLIQHLKEAELDVVIEHTVGRQGLRLVRILRKRGKLEEKSLPTIALMKKPDVQTKMLEMQTAGFVDVQEVPRDPSRTANRTIFLWYTATDRCISQLLERTYTTMLRCLQRLHAERRKEKDVLLLTKRTDVKGREQEVMAEGYYQRFAAHLEAEKKLLGQVMRLDELVAVLRDY</sequence>
<dbReference type="EMBL" id="QVQW01000036">
    <property type="protein sequence ID" value="RKU43984.1"/>
    <property type="molecule type" value="Genomic_DNA"/>
</dbReference>
<dbReference type="STRING" id="177199.A0A420Y7V7"/>
<proteinExistence type="inferred from homology"/>
<dbReference type="GO" id="GO:0005666">
    <property type="term" value="C:RNA polymerase III complex"/>
    <property type="evidence" value="ECO:0007669"/>
    <property type="project" value="UniProtKB-UniRule"/>
</dbReference>
<dbReference type="PANTHER" id="PTHR12949:SF0">
    <property type="entry name" value="DNA-DIRECTED RNA POLYMERASE III SUBUNIT RPC3"/>
    <property type="match status" value="1"/>
</dbReference>
<comment type="subcellular location">
    <subcellularLocation>
        <location evidence="1 8">Nucleus</location>
    </subcellularLocation>
</comment>
<dbReference type="InterPro" id="IPR013197">
    <property type="entry name" value="RNA_pol_III_RPC82-rel_HTH"/>
</dbReference>
<evidence type="ECO:0000256" key="2">
    <source>
        <dbReference type="ARBA" id="ARBA00006835"/>
    </source>
</evidence>
<evidence type="ECO:0000256" key="5">
    <source>
        <dbReference type="ARBA" id="ARBA00023163"/>
    </source>
</evidence>